<dbReference type="PANTHER" id="PTHR43096:SF52">
    <property type="entry name" value="DNAJ HOMOLOG 1, MITOCHONDRIAL-RELATED"/>
    <property type="match status" value="1"/>
</dbReference>
<dbReference type="InterPro" id="IPR036869">
    <property type="entry name" value="J_dom_sf"/>
</dbReference>
<accession>A0ABW0M6Z9</accession>
<dbReference type="PANTHER" id="PTHR43096">
    <property type="entry name" value="DNAJ HOMOLOG 1, MITOCHONDRIAL-RELATED"/>
    <property type="match status" value="1"/>
</dbReference>
<dbReference type="PRINTS" id="PR00625">
    <property type="entry name" value="JDOMAIN"/>
</dbReference>
<dbReference type="PROSITE" id="PS00636">
    <property type="entry name" value="DNAJ_1"/>
    <property type="match status" value="1"/>
</dbReference>
<name>A0ABW0M6Z9_9BURK</name>
<dbReference type="Pfam" id="PF00226">
    <property type="entry name" value="DnaJ"/>
    <property type="match status" value="1"/>
</dbReference>
<evidence type="ECO:0000256" key="2">
    <source>
        <dbReference type="SAM" id="MobiDB-lite"/>
    </source>
</evidence>
<protein>
    <submittedName>
        <fullName evidence="4">DnaJ C-terminal domain-containing protein</fullName>
    </submittedName>
</protein>
<feature type="region of interest" description="Disordered" evidence="2">
    <location>
        <begin position="57"/>
        <end position="97"/>
    </location>
</feature>
<dbReference type="EMBL" id="JBHSMT010000011">
    <property type="protein sequence ID" value="MFC5473574.1"/>
    <property type="molecule type" value="Genomic_DNA"/>
</dbReference>
<dbReference type="InterPro" id="IPR008971">
    <property type="entry name" value="HSP40/DnaJ_pept-bd"/>
</dbReference>
<dbReference type="Pfam" id="PF01556">
    <property type="entry name" value="DnaJ_C"/>
    <property type="match status" value="1"/>
</dbReference>
<comment type="caution">
    <text evidence="4">The sequence shown here is derived from an EMBL/GenBank/DDBJ whole genome shotgun (WGS) entry which is preliminary data.</text>
</comment>
<organism evidence="4 5">
    <name type="scientific">Paraherbaspirillum soli</name>
    <dbReference type="NCBI Taxonomy" id="631222"/>
    <lineage>
        <taxon>Bacteria</taxon>
        <taxon>Pseudomonadati</taxon>
        <taxon>Pseudomonadota</taxon>
        <taxon>Betaproteobacteria</taxon>
        <taxon>Burkholderiales</taxon>
        <taxon>Oxalobacteraceae</taxon>
        <taxon>Paraherbaspirillum</taxon>
    </lineage>
</organism>
<evidence type="ECO:0000256" key="1">
    <source>
        <dbReference type="ARBA" id="ARBA00023186"/>
    </source>
</evidence>
<proteinExistence type="predicted"/>
<dbReference type="InterPro" id="IPR002939">
    <property type="entry name" value="DnaJ_C"/>
</dbReference>
<dbReference type="CDD" id="cd06257">
    <property type="entry name" value="DnaJ"/>
    <property type="match status" value="1"/>
</dbReference>
<dbReference type="SUPFAM" id="SSF46565">
    <property type="entry name" value="Chaperone J-domain"/>
    <property type="match status" value="1"/>
</dbReference>
<dbReference type="PROSITE" id="PS50076">
    <property type="entry name" value="DNAJ_2"/>
    <property type="match status" value="1"/>
</dbReference>
<dbReference type="Gene3D" id="2.60.260.20">
    <property type="entry name" value="Urease metallochaperone UreE, N-terminal domain"/>
    <property type="match status" value="2"/>
</dbReference>
<dbReference type="InterPro" id="IPR001623">
    <property type="entry name" value="DnaJ_domain"/>
</dbReference>
<feature type="domain" description="J" evidence="3">
    <location>
        <begin position="5"/>
        <end position="69"/>
    </location>
</feature>
<gene>
    <name evidence="4" type="ORF">ACFPM8_06330</name>
</gene>
<evidence type="ECO:0000313" key="4">
    <source>
        <dbReference type="EMBL" id="MFC5473574.1"/>
    </source>
</evidence>
<sequence>MEFKDYYRRLGVTRDATADEIKRAYRRLAHKYHPDISREPDGEEHFKKVSEAYEVLHDPHKRADYDRQSARQHAQYGSRARPNWNNAPYGSHRHTSAEDDFGAWASHRPAGRRHHAAGRDCQVEVSIPLETAIHGGTPSFKLHLPARDANGNSITRDRLVEARIAPGIRDGQRIRLAGQGEPGLGSGPAGDLYLLIRFAPHPFYRVAGADLYLTLPLTPWEAALGAAVQAPTPHGTVEIQIPSGSRAGKKLRFQGRGLPGHPPGDLYMELEIVLPTAHSHRAQEIYRQMQHELDFNPRRHLGV</sequence>
<evidence type="ECO:0000313" key="5">
    <source>
        <dbReference type="Proteomes" id="UP001596045"/>
    </source>
</evidence>
<dbReference type="CDD" id="cd10747">
    <property type="entry name" value="DnaJ_C"/>
    <property type="match status" value="1"/>
</dbReference>
<keyword evidence="1" id="KW-0143">Chaperone</keyword>
<keyword evidence="5" id="KW-1185">Reference proteome</keyword>
<feature type="compositionally biased region" description="Basic and acidic residues" evidence="2">
    <location>
        <begin position="57"/>
        <end position="69"/>
    </location>
</feature>
<dbReference type="InterPro" id="IPR018253">
    <property type="entry name" value="DnaJ_domain_CS"/>
</dbReference>
<dbReference type="SUPFAM" id="SSF49493">
    <property type="entry name" value="HSP40/DnaJ peptide-binding domain"/>
    <property type="match status" value="2"/>
</dbReference>
<evidence type="ECO:0000259" key="3">
    <source>
        <dbReference type="PROSITE" id="PS50076"/>
    </source>
</evidence>
<dbReference type="RefSeq" id="WP_378996165.1">
    <property type="nucleotide sequence ID" value="NZ_JBHSMT010000011.1"/>
</dbReference>
<reference evidence="5" key="1">
    <citation type="journal article" date="2019" name="Int. J. Syst. Evol. Microbiol.">
        <title>The Global Catalogue of Microorganisms (GCM) 10K type strain sequencing project: providing services to taxonomists for standard genome sequencing and annotation.</title>
        <authorList>
            <consortium name="The Broad Institute Genomics Platform"/>
            <consortium name="The Broad Institute Genome Sequencing Center for Infectious Disease"/>
            <person name="Wu L."/>
            <person name="Ma J."/>
        </authorList>
    </citation>
    <scope>NUCLEOTIDE SEQUENCE [LARGE SCALE GENOMIC DNA]</scope>
    <source>
        <strain evidence="5">JCM 17066</strain>
    </source>
</reference>
<dbReference type="SMART" id="SM00271">
    <property type="entry name" value="DnaJ"/>
    <property type="match status" value="1"/>
</dbReference>
<dbReference type="Gene3D" id="1.10.287.110">
    <property type="entry name" value="DnaJ domain"/>
    <property type="match status" value="1"/>
</dbReference>
<dbReference type="Proteomes" id="UP001596045">
    <property type="component" value="Unassembled WGS sequence"/>
</dbReference>